<dbReference type="InterPro" id="IPR003439">
    <property type="entry name" value="ABC_transporter-like_ATP-bd"/>
</dbReference>
<keyword evidence="15" id="KW-1185">Reference proteome</keyword>
<dbReference type="InterPro" id="IPR013525">
    <property type="entry name" value="ABC2_TM"/>
</dbReference>
<feature type="compositionally biased region" description="Basic and acidic residues" evidence="9">
    <location>
        <begin position="669"/>
        <end position="678"/>
    </location>
</feature>
<keyword evidence="7 10" id="KW-0472">Membrane</keyword>
<keyword evidence="8" id="KW-0245">EGF-like domain</keyword>
<evidence type="ECO:0000256" key="2">
    <source>
        <dbReference type="ARBA" id="ARBA00022448"/>
    </source>
</evidence>
<dbReference type="InterPro" id="IPR017871">
    <property type="entry name" value="ABC_transporter-like_CS"/>
</dbReference>
<dbReference type="SMART" id="SM00382">
    <property type="entry name" value="AAA"/>
    <property type="match status" value="1"/>
</dbReference>
<organism evidence="14 15">
    <name type="scientific">Myxozyma melibiosi</name>
    <dbReference type="NCBI Taxonomy" id="54550"/>
    <lineage>
        <taxon>Eukaryota</taxon>
        <taxon>Fungi</taxon>
        <taxon>Dikarya</taxon>
        <taxon>Ascomycota</taxon>
        <taxon>Saccharomycotina</taxon>
        <taxon>Lipomycetes</taxon>
        <taxon>Lipomycetales</taxon>
        <taxon>Lipomycetaceae</taxon>
        <taxon>Myxozyma</taxon>
    </lineage>
</organism>
<evidence type="ECO:0000256" key="5">
    <source>
        <dbReference type="ARBA" id="ARBA00022840"/>
    </source>
</evidence>
<dbReference type="Proteomes" id="UP001498771">
    <property type="component" value="Unassembled WGS sequence"/>
</dbReference>
<keyword evidence="2" id="KW-0813">Transport</keyword>
<feature type="disulfide bond" evidence="8">
    <location>
        <begin position="95"/>
        <end position="112"/>
    </location>
</feature>
<dbReference type="SUPFAM" id="SSF52540">
    <property type="entry name" value="P-loop containing nucleoside triphosphate hydrolases"/>
    <property type="match status" value="1"/>
</dbReference>
<evidence type="ECO:0000256" key="4">
    <source>
        <dbReference type="ARBA" id="ARBA00022741"/>
    </source>
</evidence>
<dbReference type="PROSITE" id="PS50026">
    <property type="entry name" value="EGF_3"/>
    <property type="match status" value="1"/>
</dbReference>
<evidence type="ECO:0000256" key="7">
    <source>
        <dbReference type="ARBA" id="ARBA00023136"/>
    </source>
</evidence>
<comment type="caution">
    <text evidence="8">Lacks conserved residue(s) required for the propagation of feature annotation.</text>
</comment>
<feature type="transmembrane region" description="Helical" evidence="10">
    <location>
        <begin position="889"/>
        <end position="909"/>
    </location>
</feature>
<dbReference type="InterPro" id="IPR027417">
    <property type="entry name" value="P-loop_NTPase"/>
</dbReference>
<comment type="caution">
    <text evidence="14">The sequence shown here is derived from an EMBL/GenBank/DDBJ whole genome shotgun (WGS) entry which is preliminary data.</text>
</comment>
<dbReference type="RefSeq" id="XP_064767015.1">
    <property type="nucleotide sequence ID" value="XM_064913082.1"/>
</dbReference>
<dbReference type="EMBL" id="JBBJBU010000009">
    <property type="protein sequence ID" value="KAK7203982.1"/>
    <property type="molecule type" value="Genomic_DNA"/>
</dbReference>
<keyword evidence="5" id="KW-0067">ATP-binding</keyword>
<feature type="disulfide bond" evidence="8">
    <location>
        <begin position="114"/>
        <end position="123"/>
    </location>
</feature>
<feature type="signal peptide" evidence="11">
    <location>
        <begin position="1"/>
        <end position="24"/>
    </location>
</feature>
<feature type="transmembrane region" description="Helical" evidence="10">
    <location>
        <begin position="916"/>
        <end position="936"/>
    </location>
</feature>
<keyword evidence="4" id="KW-0547">Nucleotide-binding</keyword>
<dbReference type="PROSITE" id="PS50893">
    <property type="entry name" value="ABC_TRANSPORTER_2"/>
    <property type="match status" value="1"/>
</dbReference>
<dbReference type="GeneID" id="90038594"/>
<dbReference type="Gene3D" id="3.40.50.300">
    <property type="entry name" value="P-loop containing nucleotide triphosphate hydrolases"/>
    <property type="match status" value="1"/>
</dbReference>
<evidence type="ECO:0000256" key="10">
    <source>
        <dbReference type="SAM" id="Phobius"/>
    </source>
</evidence>
<dbReference type="PANTHER" id="PTHR48041">
    <property type="entry name" value="ABC TRANSPORTER G FAMILY MEMBER 28"/>
    <property type="match status" value="1"/>
</dbReference>
<evidence type="ECO:0000256" key="3">
    <source>
        <dbReference type="ARBA" id="ARBA00022692"/>
    </source>
</evidence>
<dbReference type="InterPro" id="IPR000742">
    <property type="entry name" value="EGF"/>
</dbReference>
<feature type="domain" description="EGF-like" evidence="12">
    <location>
        <begin position="86"/>
        <end position="124"/>
    </location>
</feature>
<dbReference type="CDD" id="cd03213">
    <property type="entry name" value="ABCG_EPDR"/>
    <property type="match status" value="1"/>
</dbReference>
<evidence type="ECO:0000259" key="13">
    <source>
        <dbReference type="PROSITE" id="PS50893"/>
    </source>
</evidence>
<evidence type="ECO:0000256" key="11">
    <source>
        <dbReference type="SAM" id="SignalP"/>
    </source>
</evidence>
<dbReference type="Pfam" id="PF00005">
    <property type="entry name" value="ABC_tran"/>
    <property type="match status" value="1"/>
</dbReference>
<evidence type="ECO:0000313" key="14">
    <source>
        <dbReference type="EMBL" id="KAK7203982.1"/>
    </source>
</evidence>
<name>A0ABR1F2C7_9ASCO</name>
<dbReference type="PROSITE" id="PS00211">
    <property type="entry name" value="ABC_TRANSPORTER_1"/>
    <property type="match status" value="1"/>
</dbReference>
<evidence type="ECO:0000256" key="9">
    <source>
        <dbReference type="SAM" id="MobiDB-lite"/>
    </source>
</evidence>
<feature type="domain" description="ABC transporter" evidence="13">
    <location>
        <begin position="370"/>
        <end position="610"/>
    </location>
</feature>
<dbReference type="PANTHER" id="PTHR48041:SF2">
    <property type="entry name" value="ATP-DEPENDENT PERMEASE-RELATED"/>
    <property type="match status" value="1"/>
</dbReference>
<feature type="transmembrane region" description="Helical" evidence="10">
    <location>
        <begin position="859"/>
        <end position="877"/>
    </location>
</feature>
<dbReference type="Pfam" id="PF01061">
    <property type="entry name" value="ABC2_membrane"/>
    <property type="match status" value="1"/>
</dbReference>
<comment type="subcellular location">
    <subcellularLocation>
        <location evidence="1">Membrane</location>
        <topology evidence="1">Multi-pass membrane protein</topology>
    </subcellularLocation>
</comment>
<feature type="transmembrane region" description="Helical" evidence="10">
    <location>
        <begin position="806"/>
        <end position="829"/>
    </location>
</feature>
<evidence type="ECO:0000256" key="1">
    <source>
        <dbReference type="ARBA" id="ARBA00004141"/>
    </source>
</evidence>
<gene>
    <name evidence="14" type="ORF">BZA70DRAFT_281199</name>
</gene>
<accession>A0ABR1F2C7</accession>
<dbReference type="InterPro" id="IPR050352">
    <property type="entry name" value="ABCG_transporters"/>
</dbReference>
<keyword evidence="8" id="KW-1015">Disulfide bond</keyword>
<keyword evidence="11" id="KW-0732">Signal</keyword>
<protein>
    <submittedName>
        <fullName evidence="14">Transporter, ABC superfamily</fullName>
    </submittedName>
</protein>
<feature type="transmembrane region" description="Helical" evidence="10">
    <location>
        <begin position="1002"/>
        <end position="1025"/>
    </location>
</feature>
<feature type="region of interest" description="Disordered" evidence="9">
    <location>
        <begin position="631"/>
        <end position="700"/>
    </location>
</feature>
<feature type="chain" id="PRO_5046424073" evidence="11">
    <location>
        <begin position="25"/>
        <end position="1028"/>
    </location>
</feature>
<proteinExistence type="predicted"/>
<keyword evidence="6 10" id="KW-1133">Transmembrane helix</keyword>
<evidence type="ECO:0000259" key="12">
    <source>
        <dbReference type="PROSITE" id="PS50026"/>
    </source>
</evidence>
<evidence type="ECO:0000256" key="6">
    <source>
        <dbReference type="ARBA" id="ARBA00022989"/>
    </source>
</evidence>
<dbReference type="PROSITE" id="PS00022">
    <property type="entry name" value="EGF_1"/>
    <property type="match status" value="1"/>
</dbReference>
<keyword evidence="3 10" id="KW-0812">Transmembrane</keyword>
<feature type="transmembrane region" description="Helical" evidence="10">
    <location>
        <begin position="773"/>
        <end position="794"/>
    </location>
</feature>
<evidence type="ECO:0000256" key="8">
    <source>
        <dbReference type="PROSITE-ProRule" id="PRU00076"/>
    </source>
</evidence>
<feature type="transmembrane region" description="Helical" evidence="10">
    <location>
        <begin position="317"/>
        <end position="340"/>
    </location>
</feature>
<dbReference type="InterPro" id="IPR003593">
    <property type="entry name" value="AAA+_ATPase"/>
</dbReference>
<sequence length="1028" mass="113297">MRSRQYDFLLLVVLFLAVARSSTAIAAFPGSRNSSFPMSSIFNHKNSPHIAASDECFNCLLPAHQCAQFADCRPYDGFCDCPAGFGGADCVDPVCGSLADGRDRMPRDGPSCDCTDGWGGINCNVCQSDDSCNAFTPDGTGGACYKGGMTVKQNFQMCNVTNRKIVDILDGDLPQVTFTCNRTSEICDFQFWIGEVESFYCQLNECEFSTESTANSNKTMYACPSIECACIPDRMLCGADGSIDITDFLTEAIEGPGYFTCDSASDSCEFSEPAMDELIQSVFGDETITLHCDSGECMHYSEIPGYELPKKKLNRKVLAFGIISVLGFIGLVTFGVMYTIRKLQDMTSGVKLPSEDESYKLMTGHTPATLLFRNTSYSVRDKTVLRGVQGVVRPGEIMAIMGASGAGKTSLLDILAHKNKDGRVDGQILVNGYKVTDDQFKGIIGFVDQEDALMPTLTVYETILNSALLRLPKTMSRDAKHLRVLETMNELGIIDIKDQVIGWEGRRGISGGEKRRVAIACELVTSPSIIFLDEPTSGLDSFNAYNVIESLKTLAQNYKRTVIFTIHQPRSNIVALFDRLLLLSHGEVVYSGLEAECQAYFAGIGYDCPPGFNLADFLIDLTMTASQASRKNGHSYHDISPPSEPISSGSSAVTAASGEDEDGELIRLSTREDTEVEHPLQQNGHSETETESAETSTTAEVSQTLDLVEIVREYKRSQISNQIISEIEQSLHASSENTDEIPSFLVDSRKIGVWEQFVILSGRTFKNLYRNPMLLLTHYGIALVLSVLVGYLYYDIVNDISGFQNRLGLFFFLLTLFGFSTLTTLHIFASERQIFVRERANGFYTPIAYFASKVVFDIIPLRVVPPLLLGLIIYPLVGLNFESYGMAKFLLVLILFNLSSAAICLFIGVMIKDSGVASLIGILVMLFSLLFAGLFLNKDSIPPSALWIQNLSIFHYAFEAMLVNEVRYLTLIEYKFGLSIEVPGATILSTFGFDTTAFRRDVTGLVVFFGTFIALAYAGMHFHLVERR</sequence>
<reference evidence="14 15" key="1">
    <citation type="submission" date="2024-03" db="EMBL/GenBank/DDBJ databases">
        <title>Genome-scale model development and genomic sequencing of the oleaginous clade Lipomyces.</title>
        <authorList>
            <consortium name="Lawrence Berkeley National Laboratory"/>
            <person name="Czajka J.J."/>
            <person name="Han Y."/>
            <person name="Kim J."/>
            <person name="Mondo S.J."/>
            <person name="Hofstad B.A."/>
            <person name="Robles A."/>
            <person name="Haridas S."/>
            <person name="Riley R."/>
            <person name="LaButti K."/>
            <person name="Pangilinan J."/>
            <person name="Andreopoulos W."/>
            <person name="Lipzen A."/>
            <person name="Yan J."/>
            <person name="Wang M."/>
            <person name="Ng V."/>
            <person name="Grigoriev I.V."/>
            <person name="Spatafora J.W."/>
            <person name="Magnuson J.K."/>
            <person name="Baker S.E."/>
            <person name="Pomraning K.R."/>
        </authorList>
    </citation>
    <scope>NUCLEOTIDE SEQUENCE [LARGE SCALE GENOMIC DNA]</scope>
    <source>
        <strain evidence="14 15">Phaff 52-87</strain>
    </source>
</reference>
<feature type="compositionally biased region" description="Low complexity" evidence="9">
    <location>
        <begin position="639"/>
        <end position="657"/>
    </location>
</feature>
<evidence type="ECO:0000313" key="15">
    <source>
        <dbReference type="Proteomes" id="UP001498771"/>
    </source>
</evidence>